<accession>A0A7C8MID5</accession>
<organism evidence="2 3">
    <name type="scientific">Massariosphaeria phaeospora</name>
    <dbReference type="NCBI Taxonomy" id="100035"/>
    <lineage>
        <taxon>Eukaryota</taxon>
        <taxon>Fungi</taxon>
        <taxon>Dikarya</taxon>
        <taxon>Ascomycota</taxon>
        <taxon>Pezizomycotina</taxon>
        <taxon>Dothideomycetes</taxon>
        <taxon>Pleosporomycetidae</taxon>
        <taxon>Pleosporales</taxon>
        <taxon>Pleosporales incertae sedis</taxon>
        <taxon>Massariosphaeria</taxon>
    </lineage>
</organism>
<evidence type="ECO:0000313" key="3">
    <source>
        <dbReference type="Proteomes" id="UP000481861"/>
    </source>
</evidence>
<feature type="region of interest" description="Disordered" evidence="1">
    <location>
        <begin position="1"/>
        <end position="39"/>
    </location>
</feature>
<sequence length="221" mass="25265">MLLPKSFHNNYEESPDRLKELTEDVKSERGQQPSSRASPDALLKNHEWHLQLFSDGNLPIKNFILPLPYPPSRVSIGDESSLKVKIRNLLVEKREPKRFLILRTITSPYIHSSTVTIAEDEAGDAVRLTVYNLEDNIVDPILPKSTNLAIKQPCWSRLEGGGYHVRVDHPSDLVLIDSRDASLPESWRAIEKVDPTKDASQWKKEGDMMFLKKRFRSALKL</sequence>
<dbReference type="AlphaFoldDB" id="A0A7C8MID5"/>
<comment type="caution">
    <text evidence="2">The sequence shown here is derived from an EMBL/GenBank/DDBJ whole genome shotgun (WGS) entry which is preliminary data.</text>
</comment>
<protein>
    <submittedName>
        <fullName evidence="2">Uncharacterized protein</fullName>
    </submittedName>
</protein>
<dbReference type="Proteomes" id="UP000481861">
    <property type="component" value="Unassembled WGS sequence"/>
</dbReference>
<evidence type="ECO:0000256" key="1">
    <source>
        <dbReference type="SAM" id="MobiDB-lite"/>
    </source>
</evidence>
<proteinExistence type="predicted"/>
<dbReference type="EMBL" id="JAADJZ010000003">
    <property type="protein sequence ID" value="KAF2876203.1"/>
    <property type="molecule type" value="Genomic_DNA"/>
</dbReference>
<dbReference type="OrthoDB" id="3790923at2759"/>
<gene>
    <name evidence="2" type="ORF">BDV95DRAFT_218944</name>
</gene>
<keyword evidence="3" id="KW-1185">Reference proteome</keyword>
<evidence type="ECO:0000313" key="2">
    <source>
        <dbReference type="EMBL" id="KAF2876203.1"/>
    </source>
</evidence>
<name>A0A7C8MID5_9PLEO</name>
<feature type="compositionally biased region" description="Basic and acidic residues" evidence="1">
    <location>
        <begin position="10"/>
        <end position="29"/>
    </location>
</feature>
<reference evidence="2 3" key="1">
    <citation type="submission" date="2020-01" db="EMBL/GenBank/DDBJ databases">
        <authorList>
            <consortium name="DOE Joint Genome Institute"/>
            <person name="Haridas S."/>
            <person name="Albert R."/>
            <person name="Binder M."/>
            <person name="Bloem J."/>
            <person name="Labutti K."/>
            <person name="Salamov A."/>
            <person name="Andreopoulos B."/>
            <person name="Baker S.E."/>
            <person name="Barry K."/>
            <person name="Bills G."/>
            <person name="Bluhm B.H."/>
            <person name="Cannon C."/>
            <person name="Castanera R."/>
            <person name="Culley D.E."/>
            <person name="Daum C."/>
            <person name="Ezra D."/>
            <person name="Gonzalez J.B."/>
            <person name="Henrissat B."/>
            <person name="Kuo A."/>
            <person name="Liang C."/>
            <person name="Lipzen A."/>
            <person name="Lutzoni F."/>
            <person name="Magnuson J."/>
            <person name="Mondo S."/>
            <person name="Nolan M."/>
            <person name="Ohm R."/>
            <person name="Pangilinan J."/>
            <person name="Park H.-J.H."/>
            <person name="Ramirez L."/>
            <person name="Alfaro M."/>
            <person name="Sun H."/>
            <person name="Tritt A."/>
            <person name="Yoshinaga Y."/>
            <person name="Zwiers L.-H.L."/>
            <person name="Turgeon B.G."/>
            <person name="Goodwin S.B."/>
            <person name="Spatafora J.W."/>
            <person name="Crous P.W."/>
            <person name="Grigoriev I.V."/>
        </authorList>
    </citation>
    <scope>NUCLEOTIDE SEQUENCE [LARGE SCALE GENOMIC DNA]</scope>
    <source>
        <strain evidence="2 3">CBS 611.86</strain>
    </source>
</reference>